<feature type="region of interest" description="Disordered" evidence="2">
    <location>
        <begin position="1"/>
        <end position="25"/>
    </location>
</feature>
<gene>
    <name evidence="3" type="ORF">SAMN05216388_102017</name>
</gene>
<dbReference type="Proteomes" id="UP000198775">
    <property type="component" value="Unassembled WGS sequence"/>
</dbReference>
<dbReference type="InterPro" id="IPR050289">
    <property type="entry name" value="TorD/DmsD_chaperones"/>
</dbReference>
<feature type="region of interest" description="Disordered" evidence="2">
    <location>
        <begin position="104"/>
        <end position="128"/>
    </location>
</feature>
<evidence type="ECO:0000256" key="1">
    <source>
        <dbReference type="ARBA" id="ARBA00023186"/>
    </source>
</evidence>
<keyword evidence="1" id="KW-0143">Chaperone</keyword>
<organism evidence="3 4">
    <name type="scientific">Halorientalis persicus</name>
    <dbReference type="NCBI Taxonomy" id="1367881"/>
    <lineage>
        <taxon>Archaea</taxon>
        <taxon>Methanobacteriati</taxon>
        <taxon>Methanobacteriota</taxon>
        <taxon>Stenosarchaea group</taxon>
        <taxon>Halobacteria</taxon>
        <taxon>Halobacteriales</taxon>
        <taxon>Haloarculaceae</taxon>
        <taxon>Halorientalis</taxon>
    </lineage>
</organism>
<name>A0A1H8SRY0_9EURY</name>
<proteinExistence type="predicted"/>
<dbReference type="AlphaFoldDB" id="A0A1H8SRY0"/>
<keyword evidence="4" id="KW-1185">Reference proteome</keyword>
<dbReference type="EMBL" id="FOCX01000020">
    <property type="protein sequence ID" value="SEO81401.1"/>
    <property type="molecule type" value="Genomic_DNA"/>
</dbReference>
<dbReference type="PANTHER" id="PTHR34227:SF1">
    <property type="entry name" value="DIMETHYL SULFOXIDE REDUCTASE CHAPERONE-RELATED"/>
    <property type="match status" value="1"/>
</dbReference>
<dbReference type="RefSeq" id="WP_092662521.1">
    <property type="nucleotide sequence ID" value="NZ_FOCX01000020.1"/>
</dbReference>
<sequence length="247" mass="26183">MGEHTKGRDGRPDDTIPPTPDADGSVARARANVYGLLAAALDGEVETLATALEDGTFARLGAELPAEIPTDALTRADLDAEALRVGYDNLFVVPGQHYVPPFASAHADDPSESFESDSPYHDEGAAGELLGDPAATMARLYARVGFEPDRGDGIPDHVAAELAFMSALCAREATLHRGDGDASEIETLRDLQRTVVSELGWLDAFDDAVAAEDTVEGTFAALTRLTRTFVAWDARDGVATDAESDRP</sequence>
<reference evidence="4" key="1">
    <citation type="submission" date="2016-10" db="EMBL/GenBank/DDBJ databases">
        <authorList>
            <person name="Varghese N."/>
            <person name="Submissions S."/>
        </authorList>
    </citation>
    <scope>NUCLEOTIDE SEQUENCE [LARGE SCALE GENOMIC DNA]</scope>
    <source>
        <strain evidence="4">IBRC-M 10043</strain>
    </source>
</reference>
<evidence type="ECO:0000256" key="2">
    <source>
        <dbReference type="SAM" id="MobiDB-lite"/>
    </source>
</evidence>
<dbReference type="Pfam" id="PF02613">
    <property type="entry name" value="Nitrate_red_del"/>
    <property type="match status" value="1"/>
</dbReference>
<evidence type="ECO:0000313" key="4">
    <source>
        <dbReference type="Proteomes" id="UP000198775"/>
    </source>
</evidence>
<protein>
    <submittedName>
        <fullName evidence="3">Chaperone TorD involved in molybdoenzyme TorA maturation</fullName>
    </submittedName>
</protein>
<dbReference type="OrthoDB" id="205472at2157"/>
<dbReference type="PANTHER" id="PTHR34227">
    <property type="entry name" value="CHAPERONE PROTEIN YCDY"/>
    <property type="match status" value="1"/>
</dbReference>
<feature type="compositionally biased region" description="Basic and acidic residues" evidence="2">
    <location>
        <begin position="1"/>
        <end position="14"/>
    </location>
</feature>
<evidence type="ECO:0000313" key="3">
    <source>
        <dbReference type="EMBL" id="SEO81401.1"/>
    </source>
</evidence>
<dbReference type="SUPFAM" id="SSF89155">
    <property type="entry name" value="TorD-like"/>
    <property type="match status" value="1"/>
</dbReference>
<dbReference type="InterPro" id="IPR036411">
    <property type="entry name" value="TorD-like_sf"/>
</dbReference>
<dbReference type="Gene3D" id="1.10.3480.10">
    <property type="entry name" value="TorD-like"/>
    <property type="match status" value="1"/>
</dbReference>
<dbReference type="InterPro" id="IPR020945">
    <property type="entry name" value="DMSO/NO3_reduct_chaperone"/>
</dbReference>
<accession>A0A1H8SRY0</accession>